<evidence type="ECO:0000313" key="3">
    <source>
        <dbReference type="Proteomes" id="UP000199648"/>
    </source>
</evidence>
<dbReference type="RefSeq" id="WP_092996348.1">
    <property type="nucleotide sequence ID" value="NZ_FMWD01000006.1"/>
</dbReference>
<keyword evidence="2" id="KW-0132">Cell division</keyword>
<proteinExistence type="predicted"/>
<accession>A0A1G5QH42</accession>
<gene>
    <name evidence="2" type="ORF">SAMN03097708_02041</name>
</gene>
<protein>
    <submittedName>
        <fullName evidence="2">Cell division protein ZapB</fullName>
    </submittedName>
</protein>
<organism evidence="2 3">
    <name type="scientific">Thiohalomonas denitrificans</name>
    <dbReference type="NCBI Taxonomy" id="415747"/>
    <lineage>
        <taxon>Bacteria</taxon>
        <taxon>Pseudomonadati</taxon>
        <taxon>Pseudomonadota</taxon>
        <taxon>Gammaproteobacteria</taxon>
        <taxon>Thiohalomonadales</taxon>
        <taxon>Thiohalomonadaceae</taxon>
        <taxon>Thiohalomonas</taxon>
    </lineage>
</organism>
<dbReference type="STRING" id="415747.SAMN03097708_02041"/>
<dbReference type="NCBIfam" id="TIGR02449">
    <property type="entry name" value="TIGR02449 family protein"/>
    <property type="match status" value="1"/>
</dbReference>
<evidence type="ECO:0000313" key="2">
    <source>
        <dbReference type="EMBL" id="SCZ60850.1"/>
    </source>
</evidence>
<dbReference type="Gene3D" id="1.20.5.340">
    <property type="match status" value="1"/>
</dbReference>
<keyword evidence="3" id="KW-1185">Reference proteome</keyword>
<keyword evidence="2" id="KW-0131">Cell cycle</keyword>
<reference evidence="2 3" key="1">
    <citation type="submission" date="2016-10" db="EMBL/GenBank/DDBJ databases">
        <authorList>
            <person name="de Groot N.N."/>
        </authorList>
    </citation>
    <scope>NUCLEOTIDE SEQUENCE [LARGE SCALE GENOMIC DNA]</scope>
    <source>
        <strain evidence="2 3">HLD2</strain>
    </source>
</reference>
<dbReference type="EMBL" id="FMWD01000006">
    <property type="protein sequence ID" value="SCZ60850.1"/>
    <property type="molecule type" value="Genomic_DNA"/>
</dbReference>
<dbReference type="OrthoDB" id="6120894at2"/>
<dbReference type="GO" id="GO:0051301">
    <property type="term" value="P:cell division"/>
    <property type="evidence" value="ECO:0007669"/>
    <property type="project" value="UniProtKB-KW"/>
</dbReference>
<feature type="coiled-coil region" evidence="1">
    <location>
        <begin position="8"/>
        <end position="70"/>
    </location>
</feature>
<dbReference type="Proteomes" id="UP000199648">
    <property type="component" value="Unassembled WGS sequence"/>
</dbReference>
<dbReference type="InterPro" id="IPR012662">
    <property type="entry name" value="CHP02449"/>
</dbReference>
<evidence type="ECO:0000256" key="1">
    <source>
        <dbReference type="SAM" id="Coils"/>
    </source>
</evidence>
<dbReference type="AlphaFoldDB" id="A0A1G5QH42"/>
<sequence length="70" mass="8233">MSADDTELRALERYVDELIHCVARLREENRSLRESQAMLNTERARLIEKTEEARGRVEAMIARLKSMEQN</sequence>
<keyword evidence="1" id="KW-0175">Coiled coil</keyword>
<name>A0A1G5QH42_9GAMM</name>